<feature type="compositionally biased region" description="Basic and acidic residues" evidence="1">
    <location>
        <begin position="1"/>
        <end position="11"/>
    </location>
</feature>
<reference evidence="2 3" key="1">
    <citation type="submission" date="2020-08" db="EMBL/GenBank/DDBJ databases">
        <title>Genome sequence of Sphingomonas sediminicola KACC 15039T.</title>
        <authorList>
            <person name="Hyun D.-W."/>
            <person name="Bae J.-W."/>
        </authorList>
    </citation>
    <scope>NUCLEOTIDE SEQUENCE [LARGE SCALE GENOMIC DNA]</scope>
    <source>
        <strain evidence="2 3">KACC 15039</strain>
    </source>
</reference>
<feature type="region of interest" description="Disordered" evidence="1">
    <location>
        <begin position="1"/>
        <end position="69"/>
    </location>
</feature>
<dbReference type="EMBL" id="CP060782">
    <property type="protein sequence ID" value="QNP46634.1"/>
    <property type="molecule type" value="Genomic_DNA"/>
</dbReference>
<feature type="compositionally biased region" description="Basic and acidic residues" evidence="1">
    <location>
        <begin position="36"/>
        <end position="49"/>
    </location>
</feature>
<keyword evidence="3" id="KW-1185">Reference proteome</keyword>
<organism evidence="2 3">
    <name type="scientific">Sphingomonas sediminicola</name>
    <dbReference type="NCBI Taxonomy" id="386874"/>
    <lineage>
        <taxon>Bacteria</taxon>
        <taxon>Pseudomonadati</taxon>
        <taxon>Pseudomonadota</taxon>
        <taxon>Alphaproteobacteria</taxon>
        <taxon>Sphingomonadales</taxon>
        <taxon>Sphingomonadaceae</taxon>
        <taxon>Sphingomonas</taxon>
    </lineage>
</organism>
<dbReference type="Proteomes" id="UP000516105">
    <property type="component" value="Chromosome"/>
</dbReference>
<evidence type="ECO:0000313" key="2">
    <source>
        <dbReference type="EMBL" id="QNP46634.1"/>
    </source>
</evidence>
<sequence length="136" mass="14260">MAHGFRPEHCPGRANQPDLPQRVAAGFPGVAGDANLSDRDPFTGRRDADDGNGAADPAPLREPGSRYHDQFDWMGTIPFELSPNVGSGDLVAVSDLLDIVRHLAQPVTADGLRDPSDGSRAPESSAGAHAGDGHML</sequence>
<feature type="region of interest" description="Disordered" evidence="1">
    <location>
        <begin position="106"/>
        <end position="136"/>
    </location>
</feature>
<name>A0ABX6TB87_9SPHN</name>
<evidence type="ECO:0000256" key="1">
    <source>
        <dbReference type="SAM" id="MobiDB-lite"/>
    </source>
</evidence>
<evidence type="ECO:0000313" key="3">
    <source>
        <dbReference type="Proteomes" id="UP000516105"/>
    </source>
</evidence>
<protein>
    <submittedName>
        <fullName evidence="2">Uncharacterized protein</fullName>
    </submittedName>
</protein>
<accession>A0ABX6TB87</accession>
<proteinExistence type="predicted"/>
<gene>
    <name evidence="2" type="ORF">H9L14_05900</name>
</gene>